<organism evidence="5 6">
    <name type="scientific">Candidatus Collierbacteria bacterium GW2011_GWA1_44_12</name>
    <dbReference type="NCBI Taxonomy" id="1618376"/>
    <lineage>
        <taxon>Bacteria</taxon>
        <taxon>Candidatus Collieribacteriota</taxon>
    </lineage>
</organism>
<dbReference type="CDD" id="cd04496">
    <property type="entry name" value="SSB_OBF"/>
    <property type="match status" value="1"/>
</dbReference>
<dbReference type="EMBL" id="LCHN01000007">
    <property type="protein sequence ID" value="KKT36102.1"/>
    <property type="molecule type" value="Genomic_DNA"/>
</dbReference>
<evidence type="ECO:0000256" key="2">
    <source>
        <dbReference type="HAMAP-Rule" id="MF_00984"/>
    </source>
</evidence>
<protein>
    <recommendedName>
        <fullName evidence="2 3">Single-stranded DNA-binding protein</fullName>
        <shortName evidence="2">SSB</shortName>
    </recommendedName>
</protein>
<keyword evidence="1 2" id="KW-0238">DNA-binding</keyword>
<dbReference type="PANTHER" id="PTHR10302:SF27">
    <property type="entry name" value="SINGLE-STRANDED DNA-BINDING PROTEIN"/>
    <property type="match status" value="1"/>
</dbReference>
<dbReference type="SUPFAM" id="SSF50249">
    <property type="entry name" value="Nucleic acid-binding proteins"/>
    <property type="match status" value="1"/>
</dbReference>
<proteinExistence type="inferred from homology"/>
<dbReference type="Gene3D" id="2.40.50.140">
    <property type="entry name" value="Nucleic acid-binding proteins"/>
    <property type="match status" value="1"/>
</dbReference>
<comment type="caution">
    <text evidence="5">The sequence shown here is derived from an EMBL/GenBank/DDBJ whole genome shotgun (WGS) entry which is preliminary data.</text>
</comment>
<dbReference type="PANTHER" id="PTHR10302">
    <property type="entry name" value="SINGLE-STRANDED DNA-BINDING PROTEIN"/>
    <property type="match status" value="1"/>
</dbReference>
<dbReference type="AlphaFoldDB" id="A0A0G1IWE9"/>
<evidence type="ECO:0000256" key="4">
    <source>
        <dbReference type="SAM" id="MobiDB-lite"/>
    </source>
</evidence>
<dbReference type="PIRSF" id="PIRSF002070">
    <property type="entry name" value="SSB"/>
    <property type="match status" value="1"/>
</dbReference>
<evidence type="ECO:0000313" key="6">
    <source>
        <dbReference type="Proteomes" id="UP000034069"/>
    </source>
</evidence>
<gene>
    <name evidence="5" type="ORF">UW23_C0007G0029</name>
</gene>
<evidence type="ECO:0000313" key="5">
    <source>
        <dbReference type="EMBL" id="KKT36102.1"/>
    </source>
</evidence>
<dbReference type="InterPro" id="IPR000424">
    <property type="entry name" value="Primosome_PriB/ssb"/>
</dbReference>
<dbReference type="HAMAP" id="MF_00984">
    <property type="entry name" value="SSB"/>
    <property type="match status" value="1"/>
</dbReference>
<sequence length="169" mass="18707">MSTRSLNKVLLIGNLTRDPELKYTPQGTAVCQFGLATNREWTDSSGQKQEGAEFHQVVAWGKLAEICSQLLNKGRKIFVEGRLQTRSWKSADGQDRKMTEVVIEEMIVLDAPKGASQQMDSYETYVPEVPGETQVSPAEEVFTGEMPADEADKPAKKGKKADVADEIPF</sequence>
<dbReference type="InterPro" id="IPR011344">
    <property type="entry name" value="ssDNA-bd"/>
</dbReference>
<dbReference type="PATRIC" id="fig|1618376.3.peg.274"/>
<comment type="caution">
    <text evidence="2">Lacks conserved residue(s) required for the propagation of feature annotation.</text>
</comment>
<dbReference type="NCBIfam" id="TIGR00621">
    <property type="entry name" value="ssb"/>
    <property type="match status" value="1"/>
</dbReference>
<dbReference type="GO" id="GO:0009295">
    <property type="term" value="C:nucleoid"/>
    <property type="evidence" value="ECO:0007669"/>
    <property type="project" value="TreeGrafter"/>
</dbReference>
<feature type="region of interest" description="Disordered" evidence="4">
    <location>
        <begin position="145"/>
        <end position="169"/>
    </location>
</feature>
<name>A0A0G1IWE9_9BACT</name>
<reference evidence="5 6" key="1">
    <citation type="journal article" date="2015" name="Nature">
        <title>rRNA introns, odd ribosomes, and small enigmatic genomes across a large radiation of phyla.</title>
        <authorList>
            <person name="Brown C.T."/>
            <person name="Hug L.A."/>
            <person name="Thomas B.C."/>
            <person name="Sharon I."/>
            <person name="Castelle C.J."/>
            <person name="Singh A."/>
            <person name="Wilkins M.J."/>
            <person name="Williams K.H."/>
            <person name="Banfield J.F."/>
        </authorList>
    </citation>
    <scope>NUCLEOTIDE SEQUENCE [LARGE SCALE GENOMIC DNA]</scope>
</reference>
<dbReference type="PROSITE" id="PS50935">
    <property type="entry name" value="SSB"/>
    <property type="match status" value="1"/>
</dbReference>
<accession>A0A0G1IWE9</accession>
<dbReference type="InterPro" id="IPR012340">
    <property type="entry name" value="NA-bd_OB-fold"/>
</dbReference>
<feature type="compositionally biased region" description="Basic and acidic residues" evidence="4">
    <location>
        <begin position="150"/>
        <end position="163"/>
    </location>
</feature>
<evidence type="ECO:0000256" key="1">
    <source>
        <dbReference type="ARBA" id="ARBA00023125"/>
    </source>
</evidence>
<comment type="subunit">
    <text evidence="2">Homotetramer.</text>
</comment>
<dbReference type="Pfam" id="PF00436">
    <property type="entry name" value="SSB"/>
    <property type="match status" value="1"/>
</dbReference>
<evidence type="ECO:0000256" key="3">
    <source>
        <dbReference type="PIRNR" id="PIRNR002070"/>
    </source>
</evidence>
<dbReference type="Proteomes" id="UP000034069">
    <property type="component" value="Unassembled WGS sequence"/>
</dbReference>
<dbReference type="GO" id="GO:0006260">
    <property type="term" value="P:DNA replication"/>
    <property type="evidence" value="ECO:0007669"/>
    <property type="project" value="InterPro"/>
</dbReference>
<dbReference type="GO" id="GO:0003697">
    <property type="term" value="F:single-stranded DNA binding"/>
    <property type="evidence" value="ECO:0007669"/>
    <property type="project" value="UniProtKB-UniRule"/>
</dbReference>